<dbReference type="InterPro" id="IPR016098">
    <property type="entry name" value="CAP/MinC_C"/>
</dbReference>
<reference evidence="5" key="1">
    <citation type="journal article" date="2022" name="Int. J. Mol. Sci.">
        <title>Draft Genome of Tanacetum Coccineum: Genomic Comparison of Closely Related Tanacetum-Family Plants.</title>
        <authorList>
            <person name="Yamashiro T."/>
            <person name="Shiraishi A."/>
            <person name="Nakayama K."/>
            <person name="Satake H."/>
        </authorList>
    </citation>
    <scope>NUCLEOTIDE SEQUENCE</scope>
</reference>
<dbReference type="InterPro" id="IPR001837">
    <property type="entry name" value="Adenylate_cyclase-assoc_CAP"/>
</dbReference>
<dbReference type="InterPro" id="IPR036223">
    <property type="entry name" value="CAP_C_sf"/>
</dbReference>
<dbReference type="Proteomes" id="UP001151760">
    <property type="component" value="Unassembled WGS sequence"/>
</dbReference>
<keyword evidence="6" id="KW-1185">Reference proteome</keyword>
<dbReference type="InterPro" id="IPR013912">
    <property type="entry name" value="Adenylate_cyclase-assoc_CAP_C"/>
</dbReference>
<dbReference type="Gene3D" id="2.160.20.70">
    <property type="match status" value="1"/>
</dbReference>
<reference evidence="5" key="2">
    <citation type="submission" date="2022-01" db="EMBL/GenBank/DDBJ databases">
        <authorList>
            <person name="Yamashiro T."/>
            <person name="Shiraishi A."/>
            <person name="Satake H."/>
            <person name="Nakayama K."/>
        </authorList>
    </citation>
    <scope>NUCLEOTIDE SEQUENCE</scope>
</reference>
<feature type="domain" description="Adenylate cyclase-associated CAP C-terminal" evidence="4">
    <location>
        <begin position="507"/>
        <end position="554"/>
    </location>
</feature>
<organism evidence="5 6">
    <name type="scientific">Tanacetum coccineum</name>
    <dbReference type="NCBI Taxonomy" id="301880"/>
    <lineage>
        <taxon>Eukaryota</taxon>
        <taxon>Viridiplantae</taxon>
        <taxon>Streptophyta</taxon>
        <taxon>Embryophyta</taxon>
        <taxon>Tracheophyta</taxon>
        <taxon>Spermatophyta</taxon>
        <taxon>Magnoliopsida</taxon>
        <taxon>eudicotyledons</taxon>
        <taxon>Gunneridae</taxon>
        <taxon>Pentapetalae</taxon>
        <taxon>asterids</taxon>
        <taxon>campanulids</taxon>
        <taxon>Asterales</taxon>
        <taxon>Asteraceae</taxon>
        <taxon>Asteroideae</taxon>
        <taxon>Anthemideae</taxon>
        <taxon>Anthemidinae</taxon>
        <taxon>Tanacetum</taxon>
    </lineage>
</organism>
<evidence type="ECO:0000256" key="1">
    <source>
        <dbReference type="ARBA" id="ARBA00007659"/>
    </source>
</evidence>
<dbReference type="EMBL" id="BQNB010012167">
    <property type="protein sequence ID" value="GJT00083.1"/>
    <property type="molecule type" value="Genomic_DNA"/>
</dbReference>
<dbReference type="SUPFAM" id="SSF69340">
    <property type="entry name" value="C-terminal domain of adenylylcyclase associated protein"/>
    <property type="match status" value="1"/>
</dbReference>
<dbReference type="PANTHER" id="PTHR10652">
    <property type="entry name" value="ADENYLYL CYCLASE-ASSOCIATED PROTEIN"/>
    <property type="match status" value="1"/>
</dbReference>
<dbReference type="PANTHER" id="PTHR10652:SF22">
    <property type="entry name" value="ADENYLYL CYCLASE-ASSOCIATED PROTEIN"/>
    <property type="match status" value="1"/>
</dbReference>
<comment type="caution">
    <text evidence="5">The sequence shown here is derived from an EMBL/GenBank/DDBJ whole genome shotgun (WGS) entry which is preliminary data.</text>
</comment>
<dbReference type="Pfam" id="PF08603">
    <property type="entry name" value="CAP_C"/>
    <property type="match status" value="1"/>
</dbReference>
<accession>A0ABQ5ACR0</accession>
<protein>
    <submittedName>
        <fullName evidence="5">Ycf3-interacting protein 1, chloroplastic</fullName>
    </submittedName>
</protein>
<evidence type="ECO:0000313" key="5">
    <source>
        <dbReference type="EMBL" id="GJT00083.1"/>
    </source>
</evidence>
<feature type="region of interest" description="Disordered" evidence="3">
    <location>
        <begin position="71"/>
        <end position="91"/>
    </location>
</feature>
<feature type="compositionally biased region" description="Basic and acidic residues" evidence="3">
    <location>
        <begin position="77"/>
        <end position="89"/>
    </location>
</feature>
<feature type="region of interest" description="Disordered" evidence="3">
    <location>
        <begin position="213"/>
        <end position="232"/>
    </location>
</feature>
<comment type="similarity">
    <text evidence="1">Belongs to the CAP family.</text>
</comment>
<evidence type="ECO:0000259" key="4">
    <source>
        <dbReference type="Pfam" id="PF08603"/>
    </source>
</evidence>
<evidence type="ECO:0000256" key="2">
    <source>
        <dbReference type="SAM" id="Coils"/>
    </source>
</evidence>
<gene>
    <name evidence="5" type="ORF">Tco_0821252</name>
</gene>
<feature type="coiled-coil region" evidence="2">
    <location>
        <begin position="406"/>
        <end position="433"/>
    </location>
</feature>
<feature type="region of interest" description="Disordered" evidence="3">
    <location>
        <begin position="12"/>
        <end position="51"/>
    </location>
</feature>
<proteinExistence type="inferred from homology"/>
<evidence type="ECO:0000256" key="3">
    <source>
        <dbReference type="SAM" id="MobiDB-lite"/>
    </source>
</evidence>
<evidence type="ECO:0000313" key="6">
    <source>
        <dbReference type="Proteomes" id="UP001151760"/>
    </source>
</evidence>
<name>A0ABQ5ACR0_9ASTR</name>
<sequence>MDVTDKILVECMPSGAAETSPPHRQRSPNGCRNRHPEQTSGTDLRFRPSEEDNHNYTYSFEETCDISTRCRNGTPEISRRSKDEIDDPRPAAGSYSMADVRWLSAPVIRLRDMLEGVLVLSGLSRVWKNRVCDPLWRLPFYCTPHAATDVVIPDPTMEDLVVGTPSAKILAKAEASQKRKVPPRAIDDDGDACVEIPLVTPIRSAAVIPSSGNQGGRSLVAEGPSTRDSRGKGIMVDNVVAPSASASRPKPSSGFVPSFRDVFGDAIHANFFPFSVGSYYATYPEGGVAENYEFTRKEWDAPYRPTFGVLTKEVFKDPAVCKTVVDKFPTPREMVLVESLSDDQLTTKMSVLHCLMMSHGGELFAQYHGLLQSHHKHVFGLNDKLSSFDASFAKFKAKRKEGKKKIKSFTKSLDNLHAEVARLSADLNRATILEAEKDEEILRLKTTPPELASFFRGHDGFERGLSMHQTKDEFADALKKMAHFVPGAQVNEARGAKDTLGILFWGGAAPTISIDNITSFQLYLSKYSIKSFITTAKSSEVNVMVPVEDPDADMVCIYVTQKSFFSVSL</sequence>
<keyword evidence="2" id="KW-0175">Coiled coil</keyword>